<dbReference type="GeneID" id="62680466"/>
<keyword evidence="2" id="KW-1185">Reference proteome</keyword>
<proteinExistence type="predicted"/>
<evidence type="ECO:0000313" key="2">
    <source>
        <dbReference type="Proteomes" id="UP000663201"/>
    </source>
</evidence>
<protein>
    <submittedName>
        <fullName evidence="1">Uncharacterized protein</fullName>
    </submittedName>
</protein>
<organism evidence="1 2">
    <name type="scientific">Providencia phage Kokobel1</name>
    <dbReference type="NCBI Taxonomy" id="2783540"/>
    <lineage>
        <taxon>Viruses</taxon>
        <taxon>Duplodnaviria</taxon>
        <taxon>Heunggongvirae</taxon>
        <taxon>Uroviricota</taxon>
        <taxon>Caudoviricetes</taxon>
        <taxon>Casjensviridae</taxon>
        <taxon>Kokobelvirus</taxon>
        <taxon>Kokobelvirus kokobel1</taxon>
    </lineage>
</organism>
<reference evidence="1" key="1">
    <citation type="submission" date="2020-10" db="EMBL/GenBank/DDBJ databases">
        <authorList>
            <person name="Ben Porat S."/>
            <person name="Alkalay-Oren S."/>
            <person name="Coppenhagen-Glazer S."/>
            <person name="Hazan R."/>
        </authorList>
    </citation>
    <scope>NUCLEOTIDE SEQUENCE</scope>
</reference>
<sequence length="190" mass="21122">MAELKFTKKSIFESIASDAASLPAKTSIDTRGDFESQLSNLFDEHDLTNAPECVSVDYFAEAWETVQSNEFDDVEIDEPLDFSGCESSLQCLMLEANAMIRAAWAEQSRAYVEELAAALAEVVEGCEEFGSIDELIITKGCRLGDIPHAREFDAGDYSVCMWKEDAEGDAEIYYNFKGLEFRGTVYGVNQ</sequence>
<dbReference type="EMBL" id="MW145139">
    <property type="protein sequence ID" value="QPB11487.1"/>
    <property type="molecule type" value="Genomic_DNA"/>
</dbReference>
<name>A0A873WWK7_9CAUD</name>
<dbReference type="RefSeq" id="YP_009997951.1">
    <property type="nucleotide sequence ID" value="NC_052979.1"/>
</dbReference>
<dbReference type="KEGG" id="vg:62680466"/>
<accession>A0A873WWK7</accession>
<dbReference type="Proteomes" id="UP000663201">
    <property type="component" value="Segment"/>
</dbReference>
<evidence type="ECO:0000313" key="1">
    <source>
        <dbReference type="EMBL" id="QPB11487.1"/>
    </source>
</evidence>